<comment type="caution">
    <text evidence="4">The sequence shown here is derived from an EMBL/GenBank/DDBJ whole genome shotgun (WGS) entry which is preliminary data.</text>
</comment>
<gene>
    <name evidence="4" type="ORF">MMEN_LOCUS8328</name>
</gene>
<dbReference type="GO" id="GO:0016491">
    <property type="term" value="F:oxidoreductase activity"/>
    <property type="evidence" value="ECO:0007669"/>
    <property type="project" value="UniProtKB-KW"/>
</dbReference>
<feature type="compositionally biased region" description="Basic and acidic residues" evidence="2">
    <location>
        <begin position="274"/>
        <end position="294"/>
    </location>
</feature>
<evidence type="ECO:0000313" key="4">
    <source>
        <dbReference type="EMBL" id="CAG5897268.1"/>
    </source>
</evidence>
<dbReference type="PANTHER" id="PTHR46599:SF6">
    <property type="entry name" value="DUAL SPECIFICITY PHOSPHATASE 26"/>
    <property type="match status" value="1"/>
</dbReference>
<reference evidence="4" key="1">
    <citation type="submission" date="2021-05" db="EMBL/GenBank/DDBJ databases">
        <authorList>
            <person name="Tigano A."/>
        </authorList>
    </citation>
    <scope>NUCLEOTIDE SEQUENCE</scope>
</reference>
<dbReference type="PANTHER" id="PTHR46599">
    <property type="entry name" value="PIGGYBAC TRANSPOSABLE ELEMENT-DERIVED PROTEIN 4"/>
    <property type="match status" value="1"/>
</dbReference>
<proteinExistence type="predicted"/>
<dbReference type="OrthoDB" id="47007at2759"/>
<dbReference type="InterPro" id="IPR029526">
    <property type="entry name" value="PGBD"/>
</dbReference>
<evidence type="ECO:0000313" key="5">
    <source>
        <dbReference type="Proteomes" id="UP000677803"/>
    </source>
</evidence>
<keyword evidence="5" id="KW-1185">Reference proteome</keyword>
<dbReference type="Gene3D" id="3.40.50.720">
    <property type="entry name" value="NAD(P)-binding Rossmann-like Domain"/>
    <property type="match status" value="1"/>
</dbReference>
<feature type="domain" description="PiggyBac transposable element-derived protein" evidence="3">
    <location>
        <begin position="329"/>
        <end position="667"/>
    </location>
</feature>
<dbReference type="Pfam" id="PF00106">
    <property type="entry name" value="adh_short"/>
    <property type="match status" value="1"/>
</dbReference>
<protein>
    <submittedName>
        <fullName evidence="4">(Atlantic silverside) hypothetical protein</fullName>
    </submittedName>
</protein>
<dbReference type="InterPro" id="IPR036291">
    <property type="entry name" value="NAD(P)-bd_dom_sf"/>
</dbReference>
<dbReference type="PRINTS" id="PR00080">
    <property type="entry name" value="SDRFAMILY"/>
</dbReference>
<dbReference type="Pfam" id="PF13843">
    <property type="entry name" value="DDE_Tnp_1_7"/>
    <property type="match status" value="1"/>
</dbReference>
<dbReference type="AlphaFoldDB" id="A0A8S4AQJ6"/>
<evidence type="ECO:0000256" key="2">
    <source>
        <dbReference type="SAM" id="MobiDB-lite"/>
    </source>
</evidence>
<feature type="region of interest" description="Disordered" evidence="2">
    <location>
        <begin position="254"/>
        <end position="318"/>
    </location>
</feature>
<keyword evidence="1" id="KW-0560">Oxidoreductase</keyword>
<name>A0A8S4AQJ6_9TELE</name>
<dbReference type="EMBL" id="CAJRST010008890">
    <property type="protein sequence ID" value="CAG5897268.1"/>
    <property type="molecule type" value="Genomic_DNA"/>
</dbReference>
<evidence type="ECO:0000256" key="1">
    <source>
        <dbReference type="ARBA" id="ARBA00023002"/>
    </source>
</evidence>
<accession>A0A8S4AQJ6</accession>
<sequence length="782" mass="87003">MSLRYHHKVVIVTGGSKGIGRGIVKAFVQNGAKVVFCARGAAGEALQEELNQSAPGSCTFVRCDRLVAATVELHGHIDCLVNNAGWHPPHKPTDDTSAEEFRDLLNLNLVSYFLASKFALPHLRQRQGNIINVSSLVGTIGQRDAAPYVATKGAITAMTKAMAVDESRHKVRVNCISPGNVMTPLWEELAGRTEDAAAAIREGENAQNFVLKEAPLQGTKMQRYSTQQALEMILNGADPCESDGEDINLQVDSDSELSQLSSDEESAPQPTKRSRLETDATETAKDGTVWHEEQVGTGPHFTPPSPYSADGEPAAEARGSITSRLQSFLCFITPDMLGIVRDCTIQHAMQTEPVDWFVDIPELMAFISITIVRGIFKVPSLPDCWSKNLGSPHIMDTMSRGRFQNIMHHLRFDDRDTRSERAQTDRFAAISNVWGLFVTNCITSYLPGQHITIYKQLFPCKTRCCFLQYSATKPDKFGVKFWVACDLKTKYVCNILPYLGKDPTRPRGERVSESVVMRLMEPFLDKGRNVTTDNFFTSLSLAKRLLSRNTTILGTVNRIRQEIPPSTLQVHREEFTTQVFSSTGATLTAYAPQRKKTVYVLSSMHSTIETQKTTKKKPNTITLYNTTKCGVDIMDQMVREYTVRAGTRRWPVAVFYNMIDIAALNAHALYQLCTGRKERRVDFLFELAKELAHCHVDMKKAQKEQLLQQQPSTPELGQRAKCQAKIKCKDNRATLLGRMGTEEERGQAALFLAAEATFCTGVELLLSGGAELNYGFKSQVPA</sequence>
<dbReference type="PROSITE" id="PS00061">
    <property type="entry name" value="ADH_SHORT"/>
    <property type="match status" value="1"/>
</dbReference>
<dbReference type="FunFam" id="3.40.50.720:FF:000084">
    <property type="entry name" value="Short-chain dehydrogenase reductase"/>
    <property type="match status" value="1"/>
</dbReference>
<dbReference type="Proteomes" id="UP000677803">
    <property type="component" value="Unassembled WGS sequence"/>
</dbReference>
<organism evidence="4 5">
    <name type="scientific">Menidia menidia</name>
    <name type="common">Atlantic silverside</name>
    <dbReference type="NCBI Taxonomy" id="238744"/>
    <lineage>
        <taxon>Eukaryota</taxon>
        <taxon>Metazoa</taxon>
        <taxon>Chordata</taxon>
        <taxon>Craniata</taxon>
        <taxon>Vertebrata</taxon>
        <taxon>Euteleostomi</taxon>
        <taxon>Actinopterygii</taxon>
        <taxon>Neopterygii</taxon>
        <taxon>Teleostei</taxon>
        <taxon>Neoteleostei</taxon>
        <taxon>Acanthomorphata</taxon>
        <taxon>Ovalentaria</taxon>
        <taxon>Atherinomorphae</taxon>
        <taxon>Atheriniformes</taxon>
        <taxon>Atherinopsidae</taxon>
        <taxon>Menidiinae</taxon>
        <taxon>Menidia</taxon>
    </lineage>
</organism>
<dbReference type="InterPro" id="IPR020904">
    <property type="entry name" value="Sc_DH/Rdtase_CS"/>
</dbReference>
<dbReference type="SUPFAM" id="SSF51735">
    <property type="entry name" value="NAD(P)-binding Rossmann-fold domains"/>
    <property type="match status" value="1"/>
</dbReference>
<dbReference type="PRINTS" id="PR00081">
    <property type="entry name" value="GDHRDH"/>
</dbReference>
<dbReference type="InterPro" id="IPR002347">
    <property type="entry name" value="SDR_fam"/>
</dbReference>
<evidence type="ECO:0000259" key="3">
    <source>
        <dbReference type="Pfam" id="PF13843"/>
    </source>
</evidence>